<feature type="non-terminal residue" evidence="5">
    <location>
        <position position="302"/>
    </location>
</feature>
<dbReference type="SUPFAM" id="SSF51445">
    <property type="entry name" value="(Trans)glycosidases"/>
    <property type="match status" value="1"/>
</dbReference>
<reference evidence="5" key="1">
    <citation type="journal article" date="2020" name="Stud. Mycol.">
        <title>101 Dothideomycetes genomes: a test case for predicting lifestyles and emergence of pathogens.</title>
        <authorList>
            <person name="Haridas S."/>
            <person name="Albert R."/>
            <person name="Binder M."/>
            <person name="Bloem J."/>
            <person name="Labutti K."/>
            <person name="Salamov A."/>
            <person name="Andreopoulos B."/>
            <person name="Baker S."/>
            <person name="Barry K."/>
            <person name="Bills G."/>
            <person name="Bluhm B."/>
            <person name="Cannon C."/>
            <person name="Castanera R."/>
            <person name="Culley D."/>
            <person name="Daum C."/>
            <person name="Ezra D."/>
            <person name="Gonzalez J."/>
            <person name="Henrissat B."/>
            <person name="Kuo A."/>
            <person name="Liang C."/>
            <person name="Lipzen A."/>
            <person name="Lutzoni F."/>
            <person name="Magnuson J."/>
            <person name="Mondo S."/>
            <person name="Nolan M."/>
            <person name="Ohm R."/>
            <person name="Pangilinan J."/>
            <person name="Park H.-J."/>
            <person name="Ramirez L."/>
            <person name="Alfaro M."/>
            <person name="Sun H."/>
            <person name="Tritt A."/>
            <person name="Yoshinaga Y."/>
            <person name="Zwiers L.-H."/>
            <person name="Turgeon B."/>
            <person name="Goodwin S."/>
            <person name="Spatafora J."/>
            <person name="Crous P."/>
            <person name="Grigoriev I."/>
        </authorList>
    </citation>
    <scope>NUCLEOTIDE SEQUENCE</scope>
    <source>
        <strain evidence="5">CBS 262.69</strain>
    </source>
</reference>
<proteinExistence type="predicted"/>
<evidence type="ECO:0000256" key="3">
    <source>
        <dbReference type="SAM" id="SignalP"/>
    </source>
</evidence>
<dbReference type="Proteomes" id="UP000799640">
    <property type="component" value="Unassembled WGS sequence"/>
</dbReference>
<evidence type="ECO:0000259" key="4">
    <source>
        <dbReference type="Pfam" id="PF03537"/>
    </source>
</evidence>
<dbReference type="GO" id="GO:0004557">
    <property type="term" value="F:alpha-galactosidase activity"/>
    <property type="evidence" value="ECO:0007669"/>
    <property type="project" value="UniProtKB-EC"/>
</dbReference>
<evidence type="ECO:0000313" key="5">
    <source>
        <dbReference type="EMBL" id="KAF2401637.1"/>
    </source>
</evidence>
<organism evidence="5 6">
    <name type="scientific">Trichodelitschia bisporula</name>
    <dbReference type="NCBI Taxonomy" id="703511"/>
    <lineage>
        <taxon>Eukaryota</taxon>
        <taxon>Fungi</taxon>
        <taxon>Dikarya</taxon>
        <taxon>Ascomycota</taxon>
        <taxon>Pezizomycotina</taxon>
        <taxon>Dothideomycetes</taxon>
        <taxon>Dothideomycetes incertae sedis</taxon>
        <taxon>Phaeotrichales</taxon>
        <taxon>Phaeotrichaceae</taxon>
        <taxon>Trichodelitschia</taxon>
    </lineage>
</organism>
<evidence type="ECO:0000313" key="6">
    <source>
        <dbReference type="Proteomes" id="UP000799640"/>
    </source>
</evidence>
<dbReference type="InterPro" id="IPR004352">
    <property type="entry name" value="GH114_TIM-barrel"/>
</dbReference>
<feature type="chain" id="PRO_5026107350" description="alpha-galactosidase" evidence="3">
    <location>
        <begin position="17"/>
        <end position="302"/>
    </location>
</feature>
<accession>A0A6G1I0N6</accession>
<dbReference type="OrthoDB" id="2108802at2759"/>
<dbReference type="EMBL" id="ML996692">
    <property type="protein sequence ID" value="KAF2401637.1"/>
    <property type="molecule type" value="Genomic_DNA"/>
</dbReference>
<comment type="catalytic activity">
    <reaction evidence="1">
        <text>Hydrolysis of terminal, non-reducing alpha-D-galactose residues in alpha-D-galactosides, including galactose oligosaccharides, galactomannans and galactolipids.</text>
        <dbReference type="EC" id="3.2.1.22"/>
    </reaction>
</comment>
<keyword evidence="6" id="KW-1185">Reference proteome</keyword>
<evidence type="ECO:0000256" key="1">
    <source>
        <dbReference type="ARBA" id="ARBA00001255"/>
    </source>
</evidence>
<feature type="non-terminal residue" evidence="5">
    <location>
        <position position="1"/>
    </location>
</feature>
<dbReference type="InterPro" id="IPR017853">
    <property type="entry name" value="GH"/>
</dbReference>
<dbReference type="PANTHER" id="PTHR35273">
    <property type="entry name" value="ALPHA-1,4 POLYGALACTOSAMINIDASE, PUTATIVE (AFU_ORTHOLOGUE AFUA_3G07890)-RELATED"/>
    <property type="match status" value="1"/>
</dbReference>
<name>A0A6G1I0N6_9PEZI</name>
<sequence>VSAFVILALGLGLGLGLTLGGGNDAEGDLSNAAPLAPPPADLQIWKPSVNATWQIVLLKPLALAPDANSVEPDVDVYDIDLFINPKSTVDALHRLGKRVVCYFSGGSYEPNRPDSKSFKDSDKGKGLEGWPGERWLNLNSEGVRQIMAKRIQLAAQKGCDAIDPDNVDGFDNKNGLGLTQADSIRFMSYLVQQAQKHNMAIGLKNAAKIIPSVLPAMQFSVNEQCVQYADCRSFAPFVEAGKPVFHIEYPSEVKPDFAANFCNKDFKPAQGSDGFSTVIKNMNLDGWVVYCNGQTARTPLAD</sequence>
<dbReference type="AlphaFoldDB" id="A0A6G1I0N6"/>
<feature type="domain" description="Glycoside-hydrolase family GH114 TIM-barrel" evidence="4">
    <location>
        <begin position="52"/>
        <end position="287"/>
    </location>
</feature>
<protein>
    <recommendedName>
        <fullName evidence="2">alpha-galactosidase</fullName>
        <ecNumber evidence="2">3.2.1.22</ecNumber>
    </recommendedName>
</protein>
<evidence type="ECO:0000256" key="2">
    <source>
        <dbReference type="ARBA" id="ARBA00012755"/>
    </source>
</evidence>
<dbReference type="Gene3D" id="3.20.20.70">
    <property type="entry name" value="Aldolase class I"/>
    <property type="match status" value="1"/>
</dbReference>
<keyword evidence="3" id="KW-0732">Signal</keyword>
<feature type="signal peptide" evidence="3">
    <location>
        <begin position="1"/>
        <end position="16"/>
    </location>
</feature>
<dbReference type="EC" id="3.2.1.22" evidence="2"/>
<dbReference type="PANTHER" id="PTHR35273:SF2">
    <property type="entry name" value="ALPHA-GALACTOSIDASE"/>
    <property type="match status" value="1"/>
</dbReference>
<dbReference type="Pfam" id="PF03537">
    <property type="entry name" value="Glyco_hydro_114"/>
    <property type="match status" value="1"/>
</dbReference>
<dbReference type="InterPro" id="IPR013785">
    <property type="entry name" value="Aldolase_TIM"/>
</dbReference>
<gene>
    <name evidence="5" type="ORF">EJ06DRAFT_462807</name>
</gene>